<keyword evidence="2 5" id="KW-0812">Transmembrane</keyword>
<evidence type="ECO:0000256" key="5">
    <source>
        <dbReference type="SAM" id="Phobius"/>
    </source>
</evidence>
<dbReference type="EMBL" id="BBRZ01000100">
    <property type="protein sequence ID" value="GAM58712.1"/>
    <property type="molecule type" value="Genomic_DNA"/>
</dbReference>
<keyword evidence="3 5" id="KW-1133">Transmembrane helix</keyword>
<reference evidence="8 9" key="3">
    <citation type="submission" date="2015-01" db="EMBL/GenBank/DDBJ databases">
        <authorList>
            <consortium name="NBRP consortium"/>
            <person name="Sawabe T."/>
            <person name="Meirelles P."/>
            <person name="Feng G."/>
            <person name="Sayaka M."/>
            <person name="Hattori M."/>
            <person name="Ohkuma M."/>
        </authorList>
    </citation>
    <scope>NUCLEOTIDE SEQUENCE [LARGE SCALE GENOMIC DNA]</scope>
    <source>
        <strain evidence="9">JCM 19231</strain>
        <strain evidence="6">JCM19231</strain>
        <strain evidence="7 8">JCM19232</strain>
    </source>
</reference>
<reference evidence="6 9" key="1">
    <citation type="submission" date="2015-01" db="EMBL/GenBank/DDBJ databases">
        <title>Vibrio sp. C1 JCM 19231 whole genome shotgun sequence.</title>
        <authorList>
            <person name="Sawabe T."/>
            <person name="Meirelles P."/>
            <person name="Feng G."/>
            <person name="Sayaka M."/>
            <person name="Hattori M."/>
            <person name="Ohkuma M."/>
        </authorList>
    </citation>
    <scope>NUCLEOTIDE SEQUENCE [LARGE SCALE GENOMIC DNA]</scope>
    <source>
        <strain evidence="9">JCM 19231</strain>
        <strain evidence="6">JCM19231</strain>
    </source>
</reference>
<proteinExistence type="predicted"/>
<keyword evidence="4 5" id="KW-0472">Membrane</keyword>
<dbReference type="GO" id="GO:0016020">
    <property type="term" value="C:membrane"/>
    <property type="evidence" value="ECO:0007669"/>
    <property type="project" value="UniProtKB-SubCell"/>
</dbReference>
<dbReference type="EMBL" id="BBSA01000009">
    <property type="protein sequence ID" value="GAM63457.1"/>
    <property type="molecule type" value="Genomic_DNA"/>
</dbReference>
<dbReference type="Pfam" id="PF01124">
    <property type="entry name" value="MAPEG"/>
    <property type="match status" value="1"/>
</dbReference>
<comment type="subcellular location">
    <subcellularLocation>
        <location evidence="1">Membrane</location>
    </subcellularLocation>
</comment>
<evidence type="ECO:0000256" key="1">
    <source>
        <dbReference type="ARBA" id="ARBA00004370"/>
    </source>
</evidence>
<evidence type="ECO:0000313" key="8">
    <source>
        <dbReference type="Proteomes" id="UP000031670"/>
    </source>
</evidence>
<accession>A0A0B8P291</accession>
<comment type="caution">
    <text evidence="6">The sequence shown here is derived from an EMBL/GenBank/DDBJ whole genome shotgun (WGS) entry which is preliminary data.</text>
</comment>
<evidence type="ECO:0000313" key="6">
    <source>
        <dbReference type="EMBL" id="GAM58712.1"/>
    </source>
</evidence>
<protein>
    <recommendedName>
        <fullName evidence="10">MAPEG family protein</fullName>
    </recommendedName>
</protein>
<gene>
    <name evidence="6" type="ORF">JCM19231_3186</name>
    <name evidence="7" type="ORF">JCM19232_2437</name>
</gene>
<dbReference type="AlphaFoldDB" id="A0A0B8P291"/>
<feature type="transmembrane region" description="Helical" evidence="5">
    <location>
        <begin position="40"/>
        <end position="57"/>
    </location>
</feature>
<dbReference type="InterPro" id="IPR001129">
    <property type="entry name" value="Membr-assoc_MAPEG"/>
</dbReference>
<name>A0A0B8P291_9VIBR</name>
<keyword evidence="9" id="KW-1185">Reference proteome</keyword>
<organism evidence="6 9">
    <name type="scientific">Vibrio ishigakensis</name>
    <dbReference type="NCBI Taxonomy" id="1481914"/>
    <lineage>
        <taxon>Bacteria</taxon>
        <taxon>Pseudomonadati</taxon>
        <taxon>Pseudomonadota</taxon>
        <taxon>Gammaproteobacteria</taxon>
        <taxon>Vibrionales</taxon>
        <taxon>Vibrionaceae</taxon>
        <taxon>Vibrio</taxon>
    </lineage>
</organism>
<sequence>MVCGFSGVDWELLTIPAVIFGITRVIHPILYLMNIATLRSITVVVGVSACIYMMSLAV</sequence>
<dbReference type="Proteomes" id="UP000031671">
    <property type="component" value="Unassembled WGS sequence"/>
</dbReference>
<evidence type="ECO:0008006" key="10">
    <source>
        <dbReference type="Google" id="ProtNLM"/>
    </source>
</evidence>
<feature type="transmembrane region" description="Helical" evidence="5">
    <location>
        <begin position="12"/>
        <end position="33"/>
    </location>
</feature>
<evidence type="ECO:0000256" key="2">
    <source>
        <dbReference type="ARBA" id="ARBA00022692"/>
    </source>
</evidence>
<evidence type="ECO:0000313" key="9">
    <source>
        <dbReference type="Proteomes" id="UP000031671"/>
    </source>
</evidence>
<evidence type="ECO:0000313" key="7">
    <source>
        <dbReference type="EMBL" id="GAM63457.1"/>
    </source>
</evidence>
<accession>A0A0B8PFS2</accession>
<dbReference type="Gene3D" id="1.20.120.550">
    <property type="entry name" value="Membrane associated eicosanoid/glutathione metabolism-like domain"/>
    <property type="match status" value="1"/>
</dbReference>
<dbReference type="InterPro" id="IPR023352">
    <property type="entry name" value="MAPEG-like_dom_sf"/>
</dbReference>
<dbReference type="Proteomes" id="UP000031670">
    <property type="component" value="Unassembled WGS sequence"/>
</dbReference>
<evidence type="ECO:0000256" key="4">
    <source>
        <dbReference type="ARBA" id="ARBA00023136"/>
    </source>
</evidence>
<evidence type="ECO:0000256" key="3">
    <source>
        <dbReference type="ARBA" id="ARBA00022989"/>
    </source>
</evidence>
<reference evidence="7 8" key="2">
    <citation type="submission" date="2015-01" db="EMBL/GenBank/DDBJ databases">
        <title>Vibrio sp. C5 JCM 19232 whole genome shotgun sequence.</title>
        <authorList>
            <person name="Sawabe T."/>
            <person name="Meirelles P."/>
            <person name="Feng G."/>
            <person name="Sayaka M."/>
            <person name="Hattori M."/>
            <person name="Ohkuma M."/>
        </authorList>
    </citation>
    <scope>NUCLEOTIDE SEQUENCE [LARGE SCALE GENOMIC DNA]</scope>
    <source>
        <strain evidence="7 8">JCM19232</strain>
    </source>
</reference>
<dbReference type="SUPFAM" id="SSF161084">
    <property type="entry name" value="MAPEG domain-like"/>
    <property type="match status" value="1"/>
</dbReference>